<dbReference type="PANTHER" id="PTHR35509:SF1">
    <property type="entry name" value="DOMAIN PROTEIN, PUTATIVE (DUF1995)-RELATED"/>
    <property type="match status" value="1"/>
</dbReference>
<gene>
    <name evidence="2" type="ORF">JKP88DRAFT_348372</name>
</gene>
<evidence type="ECO:0000313" key="2">
    <source>
        <dbReference type="EMBL" id="KAG5184930.1"/>
    </source>
</evidence>
<name>A0A836CFU0_9STRA</name>
<evidence type="ECO:0000313" key="3">
    <source>
        <dbReference type="Proteomes" id="UP000664859"/>
    </source>
</evidence>
<keyword evidence="3" id="KW-1185">Reference proteome</keyword>
<dbReference type="Proteomes" id="UP000664859">
    <property type="component" value="Unassembled WGS sequence"/>
</dbReference>
<organism evidence="2 3">
    <name type="scientific">Tribonema minus</name>
    <dbReference type="NCBI Taxonomy" id="303371"/>
    <lineage>
        <taxon>Eukaryota</taxon>
        <taxon>Sar</taxon>
        <taxon>Stramenopiles</taxon>
        <taxon>Ochrophyta</taxon>
        <taxon>PX clade</taxon>
        <taxon>Xanthophyceae</taxon>
        <taxon>Tribonematales</taxon>
        <taxon>Tribonemataceae</taxon>
        <taxon>Tribonema</taxon>
    </lineage>
</organism>
<feature type="domain" description="DUF1995" evidence="1">
    <location>
        <begin position="2"/>
        <end position="235"/>
    </location>
</feature>
<evidence type="ECO:0000259" key="1">
    <source>
        <dbReference type="Pfam" id="PF09353"/>
    </source>
</evidence>
<dbReference type="AlphaFoldDB" id="A0A836CFU0"/>
<dbReference type="EMBL" id="JAFCMP010000146">
    <property type="protein sequence ID" value="KAG5184930.1"/>
    <property type="molecule type" value="Genomic_DNA"/>
</dbReference>
<proteinExistence type="predicted"/>
<dbReference type="InterPro" id="IPR053021">
    <property type="entry name" value="Chloroplast_ADK"/>
</dbReference>
<comment type="caution">
    <text evidence="2">The sequence shown here is derived from an EMBL/GenBank/DDBJ whole genome shotgun (WGS) entry which is preliminary data.</text>
</comment>
<accession>A0A836CFU0</accession>
<reference evidence="2" key="1">
    <citation type="submission" date="2021-02" db="EMBL/GenBank/DDBJ databases">
        <title>First Annotated Genome of the Yellow-green Alga Tribonema minus.</title>
        <authorList>
            <person name="Mahan K.M."/>
        </authorList>
    </citation>
    <scope>NUCLEOTIDE SEQUENCE</scope>
    <source>
        <strain evidence="2">UTEX B ZZ1240</strain>
    </source>
</reference>
<dbReference type="InterPro" id="IPR018962">
    <property type="entry name" value="DUF1995"/>
</dbReference>
<protein>
    <recommendedName>
        <fullName evidence="1">DUF1995 domain-containing protein</fullName>
    </recommendedName>
</protein>
<sequence length="253" mass="27139">MRAAVQEGLKARCSRMDVELPYGARLGVEGVAKDAPVDVEQSDRELARLFVEMFDPIGDATVVAFRTDKQAAAARNLWGLGSYKGTVQSMEPKKSKVKKSGKKSRAGGFAKKLEAALGDDTEGPSAVVPAGTEVFVLVAPQEKELQMVESLDLGRDCLCILLNARLDGDNNPQRTRLRASFEGVFHLRAIGDASNDELLYRSYPKAWTLARKPKVGPPKVVATFDSRPSAEEVAEAAAEGVAAASKGLFGGLF</sequence>
<dbReference type="OrthoDB" id="427467at2759"/>
<dbReference type="PANTHER" id="PTHR35509">
    <property type="entry name" value="DOMAIN PROTEIN, PUTATIVE (DUF1995)-RELATED"/>
    <property type="match status" value="1"/>
</dbReference>
<dbReference type="Pfam" id="PF09353">
    <property type="entry name" value="DUF1995"/>
    <property type="match status" value="1"/>
</dbReference>